<dbReference type="EMBL" id="CP001106">
    <property type="protein sequence ID" value="ACR73212.1"/>
    <property type="molecule type" value="Genomic_DNA"/>
</dbReference>
<feature type="domain" description="HTH cro/C1-type" evidence="1">
    <location>
        <begin position="138"/>
        <end position="202"/>
    </location>
</feature>
<dbReference type="Pfam" id="PF12844">
    <property type="entry name" value="HTH_19"/>
    <property type="match status" value="1"/>
</dbReference>
<dbReference type="AlphaFoldDB" id="C4Z7D4"/>
<dbReference type="HOGENOM" id="CLU_1188510_0_0_9"/>
<gene>
    <name evidence="2" type="ordered locus">EUBELI_20065</name>
</gene>
<dbReference type="SUPFAM" id="SSF47413">
    <property type="entry name" value="lambda repressor-like DNA-binding domains"/>
    <property type="match status" value="2"/>
</dbReference>
<dbReference type="InterPro" id="IPR001387">
    <property type="entry name" value="Cro/C1-type_HTH"/>
</dbReference>
<evidence type="ECO:0000259" key="1">
    <source>
        <dbReference type="Pfam" id="PF12844"/>
    </source>
</evidence>
<evidence type="ECO:0000313" key="3">
    <source>
        <dbReference type="Proteomes" id="UP000001476"/>
    </source>
</evidence>
<name>C4Z7D4_LACE2</name>
<dbReference type="Proteomes" id="UP000001476">
    <property type="component" value="Plasmid pEubeli2"/>
</dbReference>
<proteinExistence type="predicted"/>
<keyword evidence="2" id="KW-0614">Plasmid</keyword>
<sequence length="233" mass="27438">MEYTDSYRAFCERLKISRKLLDYDQVRMASELDMTRDEYANKETGRTMITGTDLKKINNIGMDIDKLLVNVERDVNCQILKGKVATFNNTSEIEYVKGVVTEYMLYLCEQHLDDFTENVLKNIRILKAFDNISSKNTGSMLKCVRDINGITDQLMISEDLGISRYKYSKIENNKEYPDAMVLIRLYELYGYLPTMYLDLYDVRIEMLDNIYDSMEIREQDLIIKFIDNLKQFV</sequence>
<dbReference type="CDD" id="cd00093">
    <property type="entry name" value="HTH_XRE"/>
    <property type="match status" value="2"/>
</dbReference>
<dbReference type="KEGG" id="eel:EUBELI_20065"/>
<protein>
    <recommendedName>
        <fullName evidence="1">HTH cro/C1-type domain-containing protein</fullName>
    </recommendedName>
</protein>
<dbReference type="eggNOG" id="ENOG5033N4U">
    <property type="taxonomic scope" value="Bacteria"/>
</dbReference>
<evidence type="ECO:0000313" key="2">
    <source>
        <dbReference type="EMBL" id="ACR73212.1"/>
    </source>
</evidence>
<keyword evidence="3" id="KW-1185">Reference proteome</keyword>
<geneLocation type="plasmid" evidence="3">
    <name>pEubeli2</name>
</geneLocation>
<accession>C4Z7D4</accession>
<dbReference type="GO" id="GO:0003677">
    <property type="term" value="F:DNA binding"/>
    <property type="evidence" value="ECO:0007669"/>
    <property type="project" value="InterPro"/>
</dbReference>
<dbReference type="RefSeq" id="WP_012740346.1">
    <property type="nucleotide sequence ID" value="NC_012780.1"/>
</dbReference>
<dbReference type="Gene3D" id="1.10.260.40">
    <property type="entry name" value="lambda repressor-like DNA-binding domains"/>
    <property type="match status" value="1"/>
</dbReference>
<dbReference type="InterPro" id="IPR010982">
    <property type="entry name" value="Lambda_DNA-bd_dom_sf"/>
</dbReference>
<reference evidence="2 3" key="1">
    <citation type="journal article" date="2009" name="Proc. Natl. Acad. Sci. U.S.A.">
        <title>Characterizing a model human gut microbiota composed of members of its two dominant bacterial phyla.</title>
        <authorList>
            <person name="Mahowald M.A."/>
            <person name="Rey F.E."/>
            <person name="Seedorf H."/>
            <person name="Turnbaugh P.J."/>
            <person name="Fulton R.S."/>
            <person name="Wollam A."/>
            <person name="Shah N."/>
            <person name="Wang C."/>
            <person name="Magrini V."/>
            <person name="Wilson R.K."/>
            <person name="Cantarel B.L."/>
            <person name="Coutinho P.M."/>
            <person name="Henrissat B."/>
            <person name="Crock L.W."/>
            <person name="Russell A."/>
            <person name="Verberkmoes N.C."/>
            <person name="Hettich R.L."/>
            <person name="Gordon J.I."/>
        </authorList>
    </citation>
    <scope>NUCLEOTIDE SEQUENCE [LARGE SCALE GENOMIC DNA]</scope>
    <source>
        <strain evidence="3">ATCC 27750 / DSM 3376 / VPI C15-48 / C15-B4</strain>
        <plasmid evidence="2">unnamed</plasmid>
    </source>
</reference>
<dbReference type="GeneID" id="41356840"/>
<organism evidence="2 3">
    <name type="scientific">Lachnospira eligens (strain ATCC 27750 / DSM 3376 / VPI C15-48 / C15-B4)</name>
    <name type="common">Eubacterium eligens</name>
    <dbReference type="NCBI Taxonomy" id="515620"/>
    <lineage>
        <taxon>Bacteria</taxon>
        <taxon>Bacillati</taxon>
        <taxon>Bacillota</taxon>
        <taxon>Clostridia</taxon>
        <taxon>Lachnospirales</taxon>
        <taxon>Lachnospiraceae</taxon>
        <taxon>Lachnospira</taxon>
    </lineage>
</organism>